<proteinExistence type="predicted"/>
<dbReference type="Proteomes" id="UP001230496">
    <property type="component" value="Chromosome"/>
</dbReference>
<dbReference type="AlphaFoldDB" id="A0AA51NC48"/>
<dbReference type="EMBL" id="CP129971">
    <property type="protein sequence ID" value="WMN12413.1"/>
    <property type="molecule type" value="Genomic_DNA"/>
</dbReference>
<dbReference type="Gene3D" id="2.40.160.50">
    <property type="entry name" value="membrane protein fhac: a member of the omp85/tpsb transporter family"/>
    <property type="match status" value="1"/>
</dbReference>
<protein>
    <recommendedName>
        <fullName evidence="3">Bacterial surface antigen (D15) domain-containing protein</fullName>
    </recommendedName>
</protein>
<evidence type="ECO:0000313" key="2">
    <source>
        <dbReference type="Proteomes" id="UP001230496"/>
    </source>
</evidence>
<evidence type="ECO:0000313" key="1">
    <source>
        <dbReference type="EMBL" id="WMN12413.1"/>
    </source>
</evidence>
<dbReference type="KEGG" id="msaa:QYS49_33510"/>
<accession>A0AA51NC48</accession>
<evidence type="ECO:0008006" key="3">
    <source>
        <dbReference type="Google" id="ProtNLM"/>
    </source>
</evidence>
<sequence>MYIPAKINANLARILQKYLLLPLLYFIIPTISFAQNSSDSLFQQKKVIQDSLIKSGFWEAQVEIDENDNLQILKGRPYYWHSINVSEDQLTSDIPFLKKLKGEVANQFVLNIQIKEYIIENYHRNGYPLAKASLSIDNLNDNQIQASINIIAQNYILNDSLNIEGDSQVVNSTYLSNVLDLEYDKPFDIKAFNNITDKISELEYISLSSLPQLAFANNKAIINLKIKEERVNQFDAIIGLVPEGSRTNLTGQVDARLRNLFKRGVGIDMFWQKYSANSQFLNTRIQQSNAFRSPLGVNFGFELLQEDSTFLQTELQIGTYYPLWNALKVGLSYQRFTNNILRDFSETEVLNIDPFRSSMVNAVLLNLEWKRPLTYPELEDYIFAQSNFSFGQKEIINYSALPMAWQNVPENSNTIRGGFKIHMQKVLWKRFLLEVIPQYRAIQNPALSQNDLQRLGGLQNLRGFDRNFFYTRYFGLLNLNYRYFLDQKSSFFLLTDFAKLLANVGWVYATGAGLDIKSQNGWFRIIYALGQETGNMPDFSQGKVHFGYIAVF</sequence>
<name>A0AA51NC48_9BACT</name>
<dbReference type="RefSeq" id="WP_308350470.1">
    <property type="nucleotide sequence ID" value="NZ_CP129971.1"/>
</dbReference>
<gene>
    <name evidence="1" type="ORF">QYS49_33510</name>
</gene>
<keyword evidence="2" id="KW-1185">Reference proteome</keyword>
<organism evidence="1 2">
    <name type="scientific">Marivirga salinarum</name>
    <dbReference type="NCBI Taxonomy" id="3059078"/>
    <lineage>
        <taxon>Bacteria</taxon>
        <taxon>Pseudomonadati</taxon>
        <taxon>Bacteroidota</taxon>
        <taxon>Cytophagia</taxon>
        <taxon>Cytophagales</taxon>
        <taxon>Marivirgaceae</taxon>
        <taxon>Marivirga</taxon>
    </lineage>
</organism>
<reference evidence="1 2" key="1">
    <citation type="submission" date="2023-08" db="EMBL/GenBank/DDBJ databases">
        <title>Comparative genomics and taxonomic characterization of three novel marine species of genus Marivirga.</title>
        <authorList>
            <person name="Muhammad N."/>
            <person name="Kim S.-G."/>
        </authorList>
    </citation>
    <scope>NUCLEOTIDE SEQUENCE [LARGE SCALE GENOMIC DNA]</scope>
    <source>
        <strain evidence="1 2">BDSF4-3</strain>
    </source>
</reference>